<feature type="domain" description="2-C-methyl-D-erythritol 2,4-cyclodiphosphate synthase" evidence="11">
    <location>
        <begin position="212"/>
        <end position="363"/>
    </location>
</feature>
<proteinExistence type="inferred from homology"/>
<name>A0A5L8QMW2_CAMFE</name>
<comment type="catalytic activity">
    <reaction evidence="1 10">
        <text>4-CDP-2-C-methyl-D-erythritol 2-phosphate = 2-C-methyl-D-erythritol 2,4-cyclic diphosphate + CMP</text>
        <dbReference type="Rhea" id="RHEA:23864"/>
        <dbReference type="ChEBI" id="CHEBI:57919"/>
        <dbReference type="ChEBI" id="CHEBI:58483"/>
        <dbReference type="ChEBI" id="CHEBI:60377"/>
        <dbReference type="EC" id="4.6.1.12"/>
    </reaction>
</comment>
<evidence type="ECO:0000256" key="3">
    <source>
        <dbReference type="ARBA" id="ARBA00004709"/>
    </source>
</evidence>
<dbReference type="PROSITE" id="PS01350">
    <property type="entry name" value="ISPF"/>
    <property type="match status" value="1"/>
</dbReference>
<dbReference type="OMA" id="MGFDTHA"/>
<evidence type="ECO:0000256" key="4">
    <source>
        <dbReference type="ARBA" id="ARBA00022679"/>
    </source>
</evidence>
<comment type="pathway">
    <text evidence="3 10">Isoprenoid biosynthesis; isopentenyl diphosphate biosynthesis via DXP pathway; isopentenyl diphosphate from 1-deoxy-D-xylulose 5-phosphate: step 4/6.</text>
</comment>
<evidence type="ECO:0000313" key="13">
    <source>
        <dbReference type="EMBL" id="EAK0453076.1"/>
    </source>
</evidence>
<feature type="site" description="Transition state stabilizer" evidence="10">
    <location>
        <position position="16"/>
    </location>
</feature>
<dbReference type="PANTHER" id="PTHR43181">
    <property type="entry name" value="2-C-METHYL-D-ERYTHRITOL 2,4-CYCLODIPHOSPHATE SYNTHASE, CHLOROPLASTIC"/>
    <property type="match status" value="1"/>
</dbReference>
<comment type="similarity">
    <text evidence="10">In the C-terminal section; belongs to the IspF family.</text>
</comment>
<dbReference type="EMBL" id="AABTCC010000002">
    <property type="protein sequence ID" value="EAI8858455.1"/>
    <property type="molecule type" value="Genomic_DNA"/>
</dbReference>
<comment type="function">
    <text evidence="10">Bifunctional enzyme that catalyzes the formation of 4-diphosphocytidyl-2-C-methyl-D-erythritol from CTP and 2-C-methyl-D-erythritol 4-phosphate (MEP) (IspD), and catalyzes the conversion of 4-diphosphocytidyl-2-C-methyl-D-erythritol 2-phosphate (CDP-ME2P) to 2-C-methyl-D-erythritol 2,4-cyclodiphosphate (ME-CPP) with a corresponding release of cytidine 5-monophosphate (CMP) (IspF).</text>
</comment>
<dbReference type="InterPro" id="IPR001228">
    <property type="entry name" value="IspD"/>
</dbReference>
<dbReference type="InterPro" id="IPR036571">
    <property type="entry name" value="MECDP_synthase_sf"/>
</dbReference>
<dbReference type="CDD" id="cd02516">
    <property type="entry name" value="CDP-ME_synthetase"/>
    <property type="match status" value="1"/>
</dbReference>
<dbReference type="InterPro" id="IPR029044">
    <property type="entry name" value="Nucleotide-diphossugar_trans"/>
</dbReference>
<feature type="binding site" evidence="10">
    <location>
        <position position="348"/>
    </location>
    <ligand>
        <name>4-CDP-2-C-methyl-D-erythritol 2-phosphate</name>
        <dbReference type="ChEBI" id="CHEBI:57919"/>
    </ligand>
</feature>
<dbReference type="Pfam" id="PF02542">
    <property type="entry name" value="YgbB"/>
    <property type="match status" value="1"/>
</dbReference>
<feature type="site" description="Transition state stabilizer" evidence="10">
    <location>
        <position position="342"/>
    </location>
</feature>
<dbReference type="SUPFAM" id="SSF53448">
    <property type="entry name" value="Nucleotide-diphospho-sugar transferases"/>
    <property type="match status" value="1"/>
</dbReference>
<sequence length="372" mass="41387">MLDLSLIMLGAGNSTRFGLQSKKQWLRTGDDPLWLYATKNISSNYLFKDVIVVSNECEYMRKFSSHFKFIKGGETRQDSLRNAISNINSEFVMVSDIARADIPKELITKLIESAHNADCIVPALKISDSVIYQNEYINRDELKLIQTPQLSRTNMLKKALKTDNIFTDDSSAIKAIGGTVWYIEGDERAKKLTYKDDLKRLNLNSPSNDIFCGNGFDVHAFKEGDFITLCGVKIPYSKAFIAHSDGDVALHALCDALLGAASAPDIGELYPDNDSKFKDIDSKILLQNSVNLIRSIGFDIINADITIIAQSPKISPYKDAMAKIVADILGIPLHKVNIKATTTEHLGFIGRNEGIAANAIVNLKYFNWRNVL</sequence>
<feature type="binding site" evidence="10">
    <location>
        <position position="219"/>
    </location>
    <ligand>
        <name>a divalent metal cation</name>
        <dbReference type="ChEBI" id="CHEBI:60240"/>
    </ligand>
</feature>
<keyword evidence="5 10" id="KW-0548">Nucleotidyltransferase</keyword>
<comment type="cofactor">
    <cofactor evidence="2 10">
        <name>a divalent metal cation</name>
        <dbReference type="ChEBI" id="CHEBI:60240"/>
    </cofactor>
</comment>
<feature type="site" description="Positions MEP for the nucleophilic attack" evidence="10">
    <location>
        <position position="139"/>
    </location>
</feature>
<dbReference type="GO" id="GO:0016114">
    <property type="term" value="P:terpenoid biosynthetic process"/>
    <property type="evidence" value="ECO:0007669"/>
    <property type="project" value="InterPro"/>
</dbReference>
<evidence type="ECO:0000256" key="9">
    <source>
        <dbReference type="ARBA" id="ARBA00023268"/>
    </source>
</evidence>
<dbReference type="HAMAP" id="MF_00107">
    <property type="entry name" value="IspF"/>
    <property type="match status" value="1"/>
</dbReference>
<dbReference type="GO" id="GO:0046872">
    <property type="term" value="F:metal ion binding"/>
    <property type="evidence" value="ECO:0007669"/>
    <property type="project" value="UniProtKB-KW"/>
</dbReference>
<evidence type="ECO:0000313" key="12">
    <source>
        <dbReference type="EMBL" id="EAI8858455.1"/>
    </source>
</evidence>
<dbReference type="InterPro" id="IPR026596">
    <property type="entry name" value="IspD/F"/>
</dbReference>
<dbReference type="GO" id="GO:0008685">
    <property type="term" value="F:2-C-methyl-D-erythritol 2,4-cyclodiphosphate synthase activity"/>
    <property type="evidence" value="ECO:0007669"/>
    <property type="project" value="UniProtKB-UniRule"/>
</dbReference>
<feature type="region of interest" description="2-C-methyl-D-erythritol 2,4-cyclodiphosphate synthase" evidence="10">
    <location>
        <begin position="211"/>
        <end position="372"/>
    </location>
</feature>
<accession>A0A5L8QMW2</accession>
<comment type="caution">
    <text evidence="13">The sequence shown here is derived from an EMBL/GenBank/DDBJ whole genome shotgun (WGS) entry which is preliminary data.</text>
</comment>
<dbReference type="InterPro" id="IPR020555">
    <property type="entry name" value="MECDP_synthase_CS"/>
</dbReference>
<keyword evidence="14" id="KW-1185">Reference proteome</keyword>
<dbReference type="GO" id="GO:0050518">
    <property type="term" value="F:2-C-methyl-D-erythritol 4-phosphate cytidylyltransferase activity"/>
    <property type="evidence" value="ECO:0007669"/>
    <property type="project" value="UniProtKB-UniRule"/>
</dbReference>
<feature type="binding site" evidence="10">
    <location>
        <begin position="341"/>
        <end position="344"/>
    </location>
    <ligand>
        <name>4-CDP-2-C-methyl-D-erythritol 2-phosphate</name>
        <dbReference type="ChEBI" id="CHEBI:57919"/>
    </ligand>
</feature>
<dbReference type="SUPFAM" id="SSF69765">
    <property type="entry name" value="IpsF-like"/>
    <property type="match status" value="1"/>
</dbReference>
<keyword evidence="9 10" id="KW-0511">Multifunctional enzyme</keyword>
<dbReference type="RefSeq" id="WP_002848609.1">
    <property type="nucleotide sequence ID" value="NZ_AACCWR020000015.1"/>
</dbReference>
<feature type="binding site" evidence="10">
    <location>
        <begin position="265"/>
        <end position="267"/>
    </location>
    <ligand>
        <name>4-CDP-2-C-methyl-D-erythritol 2-phosphate</name>
        <dbReference type="ChEBI" id="CHEBI:57919"/>
    </ligand>
</feature>
<dbReference type="GO" id="GO:0019288">
    <property type="term" value="P:isopentenyl diphosphate biosynthetic process, methylerythritol 4-phosphate pathway"/>
    <property type="evidence" value="ECO:0007669"/>
    <property type="project" value="UniProtKB-UniRule"/>
</dbReference>
<comment type="catalytic activity">
    <reaction evidence="10">
        <text>2-C-methyl-D-erythritol 4-phosphate + CTP + H(+) = 4-CDP-2-C-methyl-D-erythritol + diphosphate</text>
        <dbReference type="Rhea" id="RHEA:13429"/>
        <dbReference type="ChEBI" id="CHEBI:15378"/>
        <dbReference type="ChEBI" id="CHEBI:33019"/>
        <dbReference type="ChEBI" id="CHEBI:37563"/>
        <dbReference type="ChEBI" id="CHEBI:57823"/>
        <dbReference type="ChEBI" id="CHEBI:58262"/>
        <dbReference type="EC" id="2.7.7.60"/>
    </reaction>
</comment>
<reference evidence="13" key="1">
    <citation type="submission" date="2018-05" db="EMBL/GenBank/DDBJ databases">
        <authorList>
            <consortium name="PulseNet: The National Subtyping Network for Foodborne Disease Surveillance"/>
            <person name="Tarr C.L."/>
            <person name="Trees E."/>
            <person name="Katz L.S."/>
            <person name="Carleton-Romer H.A."/>
            <person name="Stroika S."/>
            <person name="Kucerova Z."/>
            <person name="Roache K.F."/>
            <person name="Sabol A.L."/>
            <person name="Besser J."/>
            <person name="Gerner-Smidt P."/>
        </authorList>
    </citation>
    <scope>NUCLEOTIDE SEQUENCE</scope>
    <source>
        <strain evidence="13">2014D-0197</strain>
        <strain evidence="12 14">PNUSAC001503</strain>
    </source>
</reference>
<gene>
    <name evidence="10" type="primary">ispDF</name>
    <name evidence="13" type="ORF">AAH17_05325</name>
    <name evidence="12" type="ORF">CX802_01150</name>
</gene>
<feature type="site" description="Positions MEP for the nucleophilic attack" evidence="10">
    <location>
        <position position="191"/>
    </location>
</feature>
<dbReference type="UniPathway" id="UPA00056">
    <property type="reaction ID" value="UER00093"/>
</dbReference>
<evidence type="ECO:0000256" key="10">
    <source>
        <dbReference type="HAMAP-Rule" id="MF_01520"/>
    </source>
</evidence>
<dbReference type="HAMAP" id="MF_01520">
    <property type="entry name" value="IspDF"/>
    <property type="match status" value="1"/>
</dbReference>
<feature type="site" description="Transition state stabilizer" evidence="10">
    <location>
        <position position="243"/>
    </location>
</feature>
<organism evidence="13">
    <name type="scientific">Campylobacter fetus</name>
    <dbReference type="NCBI Taxonomy" id="196"/>
    <lineage>
        <taxon>Bacteria</taxon>
        <taxon>Pseudomonadati</taxon>
        <taxon>Campylobacterota</taxon>
        <taxon>Epsilonproteobacteria</taxon>
        <taxon>Campylobacterales</taxon>
        <taxon>Campylobacteraceae</taxon>
        <taxon>Campylobacter</taxon>
    </lineage>
</organism>
<dbReference type="InterPro" id="IPR034683">
    <property type="entry name" value="IspD/TarI"/>
</dbReference>
<dbReference type="CDD" id="cd00554">
    <property type="entry name" value="MECDP_synthase"/>
    <property type="match status" value="1"/>
</dbReference>
<keyword evidence="8 10" id="KW-0456">Lyase</keyword>
<dbReference type="NCBIfam" id="TIGR00151">
    <property type="entry name" value="ispF"/>
    <property type="match status" value="1"/>
</dbReference>
<feature type="binding site" evidence="10">
    <location>
        <position position="251"/>
    </location>
    <ligand>
        <name>a divalent metal cation</name>
        <dbReference type="ChEBI" id="CHEBI:60240"/>
    </ligand>
</feature>
<feature type="binding site" evidence="10">
    <location>
        <begin position="243"/>
        <end position="244"/>
    </location>
    <ligand>
        <name>4-CDP-2-C-methyl-D-erythritol 2-phosphate</name>
        <dbReference type="ChEBI" id="CHEBI:57919"/>
    </ligand>
</feature>
<dbReference type="SMR" id="A0A5L8QMW2"/>
<dbReference type="Gene3D" id="3.90.550.10">
    <property type="entry name" value="Spore Coat Polysaccharide Biosynthesis Protein SpsA, Chain A"/>
    <property type="match status" value="1"/>
</dbReference>
<dbReference type="GeneID" id="61064253"/>
<dbReference type="Proteomes" id="UP000535509">
    <property type="component" value="Unassembled WGS sequence"/>
</dbReference>
<comment type="similarity">
    <text evidence="10">In the N-terminal section; belongs to the IspD/TarI cytidylyltransferase family. IspD subfamily.</text>
</comment>
<dbReference type="NCBIfam" id="NF006899">
    <property type="entry name" value="PRK09382.1"/>
    <property type="match status" value="1"/>
</dbReference>
<evidence type="ECO:0000259" key="11">
    <source>
        <dbReference type="Pfam" id="PF02542"/>
    </source>
</evidence>
<protein>
    <recommendedName>
        <fullName evidence="10">Bifunctional enzyme IspD/IspF</fullName>
    </recommendedName>
    <domain>
        <recommendedName>
            <fullName evidence="10">2-C-methyl-D-erythritol 4-phosphate cytidylyltransferase</fullName>
            <ecNumber evidence="10">2.7.7.60</ecNumber>
        </recommendedName>
        <alternativeName>
            <fullName evidence="10">4-diphosphocytidyl-2C-methyl-D-erythritol synthase</fullName>
        </alternativeName>
        <alternativeName>
            <fullName evidence="10">MEP cytidylyltransferase</fullName>
            <shortName evidence="10">MCT</shortName>
        </alternativeName>
    </domain>
    <domain>
        <recommendedName>
            <fullName evidence="10">2-C-methyl-D-erythritol 2,4-cyclodiphosphate synthase</fullName>
            <shortName evidence="10">MECDP-synthase</shortName>
            <shortName evidence="10">MECPP-synthase</shortName>
            <shortName evidence="10">MECPS</shortName>
            <ecNumber evidence="10">4.6.1.12</ecNumber>
        </recommendedName>
    </domain>
</protein>
<dbReference type="EC" id="2.7.7.60" evidence="10"/>
<evidence type="ECO:0000256" key="7">
    <source>
        <dbReference type="ARBA" id="ARBA00023229"/>
    </source>
</evidence>
<evidence type="ECO:0000256" key="1">
    <source>
        <dbReference type="ARBA" id="ARBA00000200"/>
    </source>
</evidence>
<feature type="binding site" evidence="10">
    <location>
        <position position="217"/>
    </location>
    <ligand>
        <name>a divalent metal cation</name>
        <dbReference type="ChEBI" id="CHEBI:60240"/>
    </ligand>
</feature>
<dbReference type="PANTHER" id="PTHR43181:SF1">
    <property type="entry name" value="2-C-METHYL-D-ERYTHRITOL 2,4-CYCLODIPHOSPHATE SYNTHASE, CHLOROPLASTIC"/>
    <property type="match status" value="1"/>
</dbReference>
<dbReference type="InterPro" id="IPR003526">
    <property type="entry name" value="MECDP_synthase"/>
</dbReference>
<dbReference type="Pfam" id="PF01128">
    <property type="entry name" value="IspD"/>
    <property type="match status" value="1"/>
</dbReference>
<keyword evidence="4 10" id="KW-0808">Transferase</keyword>
<dbReference type="EMBL" id="AACCXK010000007">
    <property type="protein sequence ID" value="EAK0453076.1"/>
    <property type="molecule type" value="Genomic_DNA"/>
</dbReference>
<evidence type="ECO:0000256" key="2">
    <source>
        <dbReference type="ARBA" id="ARBA00001968"/>
    </source>
</evidence>
<evidence type="ECO:0000256" key="5">
    <source>
        <dbReference type="ARBA" id="ARBA00022695"/>
    </source>
</evidence>
<evidence type="ECO:0000256" key="8">
    <source>
        <dbReference type="ARBA" id="ARBA00023239"/>
    </source>
</evidence>
<feature type="binding site" evidence="10">
    <location>
        <begin position="217"/>
        <end position="219"/>
    </location>
    <ligand>
        <name>4-CDP-2-C-methyl-D-erythritol 2-phosphate</name>
        <dbReference type="ChEBI" id="CHEBI:57919"/>
    </ligand>
</feature>
<comment type="caution">
    <text evidence="10">Lacks conserved residue(s) required for the propagation of feature annotation.</text>
</comment>
<dbReference type="EC" id="4.6.1.12" evidence="10"/>
<dbReference type="AlphaFoldDB" id="A0A5L8QMW2"/>
<evidence type="ECO:0000313" key="14">
    <source>
        <dbReference type="Proteomes" id="UP000535509"/>
    </source>
</evidence>
<dbReference type="Gene3D" id="3.30.1330.50">
    <property type="entry name" value="2-C-methyl-D-erythritol 2,4-cyclodiphosphate synthase"/>
    <property type="match status" value="1"/>
</dbReference>
<feature type="site" description="Transition state stabilizer" evidence="10">
    <location>
        <position position="23"/>
    </location>
</feature>
<evidence type="ECO:0000256" key="6">
    <source>
        <dbReference type="ARBA" id="ARBA00022723"/>
    </source>
</evidence>
<feature type="binding site" evidence="10">
    <location>
        <position position="351"/>
    </location>
    <ligand>
        <name>4-CDP-2-C-methyl-D-erythritol 2-phosphate</name>
        <dbReference type="ChEBI" id="CHEBI:57919"/>
    </ligand>
</feature>
<comment type="pathway">
    <text evidence="10">Isoprenoid biosynthesis; isopentenyl diphosphate biosynthesis via DXP pathway; isopentenyl diphosphate from 1-deoxy-D-xylulose 5-phosphate: step 2/6.</text>
</comment>
<feature type="binding site" evidence="10">
    <location>
        <begin position="270"/>
        <end position="274"/>
    </location>
    <ligand>
        <name>4-CDP-2-C-methyl-D-erythritol 2-phosphate</name>
        <dbReference type="ChEBI" id="CHEBI:57919"/>
    </ligand>
</feature>
<keyword evidence="6 10" id="KW-0479">Metal-binding</keyword>
<keyword evidence="7 10" id="KW-0414">Isoprene biosynthesis</keyword>
<feature type="region of interest" description="2-C-methyl-D-erythritol 4-phosphate cytidylyltransferase" evidence="10">
    <location>
        <begin position="1"/>
        <end position="210"/>
    </location>
</feature>
<dbReference type="NCBIfam" id="TIGR00453">
    <property type="entry name" value="ispD"/>
    <property type="match status" value="1"/>
</dbReference>